<dbReference type="EMBL" id="JBHSTP010000003">
    <property type="protein sequence ID" value="MFC6357059.1"/>
    <property type="molecule type" value="Genomic_DNA"/>
</dbReference>
<dbReference type="SUPFAM" id="SSF88946">
    <property type="entry name" value="Sigma2 domain of RNA polymerase sigma factors"/>
    <property type="match status" value="1"/>
</dbReference>
<evidence type="ECO:0000313" key="3">
    <source>
        <dbReference type="Proteomes" id="UP001596306"/>
    </source>
</evidence>
<dbReference type="InterPro" id="IPR013325">
    <property type="entry name" value="RNA_pol_sigma_r2"/>
</dbReference>
<dbReference type="RefSeq" id="WP_386732437.1">
    <property type="nucleotide sequence ID" value="NZ_JBHSTP010000003.1"/>
</dbReference>
<dbReference type="InterPro" id="IPR007627">
    <property type="entry name" value="RNA_pol_sigma70_r2"/>
</dbReference>
<evidence type="ECO:0000259" key="1">
    <source>
        <dbReference type="Pfam" id="PF04542"/>
    </source>
</evidence>
<gene>
    <name evidence="2" type="ORF">ACFQB0_13185</name>
</gene>
<accession>A0ABW1VGM7</accession>
<sequence>MQDDSSDVALWLEAISGTEASFAALFDRYRTRVFRKAYARVRYVADAEDIVATVFLEAWRSRKKFASSKDRSSHGC</sequence>
<evidence type="ECO:0000313" key="2">
    <source>
        <dbReference type="EMBL" id="MFC6357059.1"/>
    </source>
</evidence>
<dbReference type="Pfam" id="PF04542">
    <property type="entry name" value="Sigma70_r2"/>
    <property type="match status" value="1"/>
</dbReference>
<protein>
    <submittedName>
        <fullName evidence="2">RNA polymerase sigma factor</fullName>
    </submittedName>
</protein>
<proteinExistence type="predicted"/>
<name>A0ABW1VGM7_9MICO</name>
<keyword evidence="3" id="KW-1185">Reference proteome</keyword>
<dbReference type="Gene3D" id="1.10.1740.10">
    <property type="match status" value="1"/>
</dbReference>
<dbReference type="Proteomes" id="UP001596306">
    <property type="component" value="Unassembled WGS sequence"/>
</dbReference>
<feature type="domain" description="RNA polymerase sigma-70 region 2" evidence="1">
    <location>
        <begin position="25"/>
        <end position="71"/>
    </location>
</feature>
<reference evidence="3" key="1">
    <citation type="journal article" date="2019" name="Int. J. Syst. Evol. Microbiol.">
        <title>The Global Catalogue of Microorganisms (GCM) 10K type strain sequencing project: providing services to taxonomists for standard genome sequencing and annotation.</title>
        <authorList>
            <consortium name="The Broad Institute Genomics Platform"/>
            <consortium name="The Broad Institute Genome Sequencing Center for Infectious Disease"/>
            <person name="Wu L."/>
            <person name="Ma J."/>
        </authorList>
    </citation>
    <scope>NUCLEOTIDE SEQUENCE [LARGE SCALE GENOMIC DNA]</scope>
    <source>
        <strain evidence="3">CCUG 43304</strain>
    </source>
</reference>
<comment type="caution">
    <text evidence="2">The sequence shown here is derived from an EMBL/GenBank/DDBJ whole genome shotgun (WGS) entry which is preliminary data.</text>
</comment>
<organism evidence="2 3">
    <name type="scientific">Luethyella okanaganae</name>
    <dbReference type="NCBI Taxonomy" id="69372"/>
    <lineage>
        <taxon>Bacteria</taxon>
        <taxon>Bacillati</taxon>
        <taxon>Actinomycetota</taxon>
        <taxon>Actinomycetes</taxon>
        <taxon>Micrococcales</taxon>
        <taxon>Microbacteriaceae</taxon>
        <taxon>Luethyella</taxon>
    </lineage>
</organism>